<dbReference type="Proteomes" id="UP000248806">
    <property type="component" value="Unassembled WGS sequence"/>
</dbReference>
<dbReference type="AlphaFoldDB" id="A0A326TK83"/>
<protein>
    <submittedName>
        <fullName evidence="1">Uncharacterized protein</fullName>
    </submittedName>
</protein>
<evidence type="ECO:0000313" key="1">
    <source>
        <dbReference type="EMBL" id="PZW16176.1"/>
    </source>
</evidence>
<dbReference type="EMBL" id="QKUF01000078">
    <property type="protein sequence ID" value="PZW16176.1"/>
    <property type="molecule type" value="Genomic_DNA"/>
</dbReference>
<comment type="caution">
    <text evidence="1">The sequence shown here is derived from an EMBL/GenBank/DDBJ whole genome shotgun (WGS) entry which is preliminary data.</text>
</comment>
<evidence type="ECO:0000313" key="2">
    <source>
        <dbReference type="Proteomes" id="UP000248806"/>
    </source>
</evidence>
<keyword evidence="2" id="KW-1185">Reference proteome</keyword>
<accession>A0A326TK83</accession>
<dbReference type="RefSeq" id="WP_111326974.1">
    <property type="nucleotide sequence ID" value="NZ_BIFX01000001.1"/>
</dbReference>
<gene>
    <name evidence="1" type="ORF">EI42_06457</name>
</gene>
<name>A0A326TK83_THEHA</name>
<organism evidence="1 2">
    <name type="scientific">Thermosporothrix hazakensis</name>
    <dbReference type="NCBI Taxonomy" id="644383"/>
    <lineage>
        <taxon>Bacteria</taxon>
        <taxon>Bacillati</taxon>
        <taxon>Chloroflexota</taxon>
        <taxon>Ktedonobacteria</taxon>
        <taxon>Ktedonobacterales</taxon>
        <taxon>Thermosporotrichaceae</taxon>
        <taxon>Thermosporothrix</taxon>
    </lineage>
</organism>
<proteinExistence type="predicted"/>
<reference evidence="1 2" key="1">
    <citation type="submission" date="2018-06" db="EMBL/GenBank/DDBJ databases">
        <title>Genomic Encyclopedia of Archaeal and Bacterial Type Strains, Phase II (KMG-II): from individual species to whole genera.</title>
        <authorList>
            <person name="Goeker M."/>
        </authorList>
    </citation>
    <scope>NUCLEOTIDE SEQUENCE [LARGE SCALE GENOMIC DNA]</scope>
    <source>
        <strain evidence="1 2">ATCC BAA-1881</strain>
    </source>
</reference>
<sequence>MQKKFYLSRRRELIKLAGLTFQEVHRETDIPEGTFRWYAGVISLRDGVLLLHDHNNVCTFRREGREGGEVKRLSLYESEPCGKKLDERGDLP</sequence>